<accession>K9U3X4</accession>
<dbReference type="eggNOG" id="COG0614">
    <property type="taxonomic scope" value="Bacteria"/>
</dbReference>
<evidence type="ECO:0000259" key="5">
    <source>
        <dbReference type="PROSITE" id="PS50983"/>
    </source>
</evidence>
<proteinExistence type="inferred from homology"/>
<comment type="subcellular location">
    <subcellularLocation>
        <location evidence="1">Cell envelope</location>
    </subcellularLocation>
</comment>
<dbReference type="CDD" id="cd01146">
    <property type="entry name" value="FhuD"/>
    <property type="match status" value="1"/>
</dbReference>
<dbReference type="InterPro" id="IPR051313">
    <property type="entry name" value="Bact_iron-sidero_bind"/>
</dbReference>
<dbReference type="InParanoid" id="K9U3X4"/>
<evidence type="ECO:0000256" key="2">
    <source>
        <dbReference type="ARBA" id="ARBA00008814"/>
    </source>
</evidence>
<protein>
    <submittedName>
        <fullName evidence="6">Periplasmic binding protein</fullName>
    </submittedName>
</protein>
<feature type="domain" description="Fe/B12 periplasmic-binding" evidence="5">
    <location>
        <begin position="64"/>
        <end position="328"/>
    </location>
</feature>
<dbReference type="PROSITE" id="PS51257">
    <property type="entry name" value="PROKAR_LIPOPROTEIN"/>
    <property type="match status" value="1"/>
</dbReference>
<dbReference type="PANTHER" id="PTHR30532">
    <property type="entry name" value="IRON III DICITRATE-BINDING PERIPLASMIC PROTEIN"/>
    <property type="match status" value="1"/>
</dbReference>
<dbReference type="InterPro" id="IPR002491">
    <property type="entry name" value="ABC_transptr_periplasmic_BD"/>
</dbReference>
<dbReference type="AlphaFoldDB" id="K9U3X4"/>
<comment type="similarity">
    <text evidence="2">Belongs to the bacterial solute-binding protein 8 family.</text>
</comment>
<dbReference type="PANTHER" id="PTHR30532:SF25">
    <property type="entry name" value="IRON(III) DICITRATE-BINDING PERIPLASMIC PROTEIN"/>
    <property type="match status" value="1"/>
</dbReference>
<keyword evidence="7" id="KW-1185">Reference proteome</keyword>
<gene>
    <name evidence="6" type="ORF">Chro_3707</name>
</gene>
<dbReference type="STRING" id="251229.Chro_3707"/>
<keyword evidence="4" id="KW-0732">Signal</keyword>
<organism evidence="6 7">
    <name type="scientific">Chroococcidiopsis thermalis (strain PCC 7203)</name>
    <dbReference type="NCBI Taxonomy" id="251229"/>
    <lineage>
        <taxon>Bacteria</taxon>
        <taxon>Bacillati</taxon>
        <taxon>Cyanobacteriota</taxon>
        <taxon>Cyanophyceae</taxon>
        <taxon>Chroococcidiopsidales</taxon>
        <taxon>Chroococcidiopsidaceae</taxon>
        <taxon>Chroococcidiopsis</taxon>
    </lineage>
</organism>
<dbReference type="HOGENOM" id="CLU_038034_0_2_3"/>
<evidence type="ECO:0000313" key="6">
    <source>
        <dbReference type="EMBL" id="AFY89146.1"/>
    </source>
</evidence>
<dbReference type="SUPFAM" id="SSF53807">
    <property type="entry name" value="Helical backbone' metal receptor"/>
    <property type="match status" value="1"/>
</dbReference>
<dbReference type="EMBL" id="CP003597">
    <property type="protein sequence ID" value="AFY89146.1"/>
    <property type="molecule type" value="Genomic_DNA"/>
</dbReference>
<dbReference type="GO" id="GO:1901678">
    <property type="term" value="P:iron coordination entity transport"/>
    <property type="evidence" value="ECO:0007669"/>
    <property type="project" value="UniProtKB-ARBA"/>
</dbReference>
<dbReference type="Proteomes" id="UP000010384">
    <property type="component" value="Chromosome"/>
</dbReference>
<name>K9U3X4_CHRTP</name>
<dbReference type="PROSITE" id="PS50983">
    <property type="entry name" value="FE_B12_PBP"/>
    <property type="match status" value="1"/>
</dbReference>
<dbReference type="Pfam" id="PF01497">
    <property type="entry name" value="Peripla_BP_2"/>
    <property type="match status" value="1"/>
</dbReference>
<reference evidence="6 7" key="1">
    <citation type="submission" date="2012-06" db="EMBL/GenBank/DDBJ databases">
        <title>Finished chromosome of genome of Chroococcidiopsis thermalis PCC 7203.</title>
        <authorList>
            <consortium name="US DOE Joint Genome Institute"/>
            <person name="Gugger M."/>
            <person name="Coursin T."/>
            <person name="Rippka R."/>
            <person name="Tandeau De Marsac N."/>
            <person name="Huntemann M."/>
            <person name="Wei C.-L."/>
            <person name="Han J."/>
            <person name="Detter J.C."/>
            <person name="Han C."/>
            <person name="Tapia R."/>
            <person name="Davenport K."/>
            <person name="Daligault H."/>
            <person name="Erkkila T."/>
            <person name="Gu W."/>
            <person name="Munk A.C.C."/>
            <person name="Teshima H."/>
            <person name="Xu Y."/>
            <person name="Chain P."/>
            <person name="Chen A."/>
            <person name="Krypides N."/>
            <person name="Mavromatis K."/>
            <person name="Markowitz V."/>
            <person name="Szeto E."/>
            <person name="Ivanova N."/>
            <person name="Mikhailova N."/>
            <person name="Ovchinnikova G."/>
            <person name="Pagani I."/>
            <person name="Pati A."/>
            <person name="Goodwin L."/>
            <person name="Peters L."/>
            <person name="Pitluck S."/>
            <person name="Woyke T."/>
            <person name="Kerfeld C."/>
        </authorList>
    </citation>
    <scope>NUCLEOTIDE SEQUENCE [LARGE SCALE GENOMIC DNA]</scope>
    <source>
        <strain evidence="6 7">PCC 7203</strain>
    </source>
</reference>
<dbReference type="GO" id="GO:0030288">
    <property type="term" value="C:outer membrane-bounded periplasmic space"/>
    <property type="evidence" value="ECO:0007669"/>
    <property type="project" value="TreeGrafter"/>
</dbReference>
<evidence type="ECO:0000256" key="3">
    <source>
        <dbReference type="ARBA" id="ARBA00022448"/>
    </source>
</evidence>
<evidence type="ECO:0000313" key="7">
    <source>
        <dbReference type="Proteomes" id="UP000010384"/>
    </source>
</evidence>
<keyword evidence="3" id="KW-0813">Transport</keyword>
<dbReference type="KEGG" id="cthe:Chro_3707"/>
<sequence>MRLIKVFWHKLTYLLLLGFSTFIFATACSVGINNHATSLLQPLKDCRLIQHVVGKTCIPKNPNRIITVSQFTLGNLLVLGLYPIAGASALTDLNGFPSYLETYTKNVVMLGNQYQPSIEKIALLQPDLILGWEPIRKIYPLLSQISPTALVTWKGTSSWKEHFQFLAQALGKEEEYQKAWRHYFQRIKKLKIALNDRYKDKKISIVSFSSSYGIISWVKSSFPGSLLNDIGLQQPKAQDVILPRGDRIYGISEERLQEVDGDILFILTLRERDSKKLEQLQNKPLWKTLKAVRKGQVYTVDVLTWLGSNLLAADAVIDDLYKYLVNKP</sequence>
<evidence type="ECO:0000256" key="4">
    <source>
        <dbReference type="ARBA" id="ARBA00022729"/>
    </source>
</evidence>
<dbReference type="Gene3D" id="3.40.50.1980">
    <property type="entry name" value="Nitrogenase molybdenum iron protein domain"/>
    <property type="match status" value="2"/>
</dbReference>
<evidence type="ECO:0000256" key="1">
    <source>
        <dbReference type="ARBA" id="ARBA00004196"/>
    </source>
</evidence>